<dbReference type="EMBL" id="JYDL01000012">
    <property type="protein sequence ID" value="KRX25437.1"/>
    <property type="molecule type" value="Genomic_DNA"/>
</dbReference>
<organism evidence="2 3">
    <name type="scientific">Trichinella nelsoni</name>
    <dbReference type="NCBI Taxonomy" id="6336"/>
    <lineage>
        <taxon>Eukaryota</taxon>
        <taxon>Metazoa</taxon>
        <taxon>Ecdysozoa</taxon>
        <taxon>Nematoda</taxon>
        <taxon>Enoplea</taxon>
        <taxon>Dorylaimia</taxon>
        <taxon>Trichinellida</taxon>
        <taxon>Trichinellidae</taxon>
        <taxon>Trichinella</taxon>
    </lineage>
</organism>
<dbReference type="STRING" id="6336.A0A0V0SFB5"/>
<comment type="caution">
    <text evidence="2">The sequence shown here is derived from an EMBL/GenBank/DDBJ whole genome shotgun (WGS) entry which is preliminary data.</text>
</comment>
<dbReference type="InterPro" id="IPR041577">
    <property type="entry name" value="RT_RNaseH_2"/>
</dbReference>
<dbReference type="InterPro" id="IPR043128">
    <property type="entry name" value="Rev_trsase/Diguanyl_cyclase"/>
</dbReference>
<proteinExistence type="predicted"/>
<name>A0A0V0SFB5_9BILA</name>
<dbReference type="Gene3D" id="3.30.70.270">
    <property type="match status" value="1"/>
</dbReference>
<gene>
    <name evidence="2" type="ORF">T07_13536</name>
</gene>
<feature type="domain" description="Reverse transcriptase/retrotransposon-derived protein RNase H-like" evidence="1">
    <location>
        <begin position="64"/>
        <end position="98"/>
    </location>
</feature>
<sequence>MLASEQETSGSHRSTLSAILREFADVLSMSDEDLGQTRVIRHTIHTGDAKPVRCSPRRIVHQDWSKACQSAFEALKNHLTSACILTYPDFHRQFTVDVETALGRS</sequence>
<keyword evidence="3" id="KW-1185">Reference proteome</keyword>
<reference evidence="2 3" key="1">
    <citation type="submission" date="2015-01" db="EMBL/GenBank/DDBJ databases">
        <title>Evolution of Trichinella species and genotypes.</title>
        <authorList>
            <person name="Korhonen P.K."/>
            <person name="Edoardo P."/>
            <person name="Giuseppe L.R."/>
            <person name="Gasser R.B."/>
        </authorList>
    </citation>
    <scope>NUCLEOTIDE SEQUENCE [LARGE SCALE GENOMIC DNA]</scope>
    <source>
        <strain evidence="2">ISS37</strain>
    </source>
</reference>
<dbReference type="Pfam" id="PF17919">
    <property type="entry name" value="RT_RNaseH_2"/>
    <property type="match status" value="1"/>
</dbReference>
<dbReference type="SUPFAM" id="SSF56672">
    <property type="entry name" value="DNA/RNA polymerases"/>
    <property type="match status" value="1"/>
</dbReference>
<evidence type="ECO:0000259" key="1">
    <source>
        <dbReference type="Pfam" id="PF17919"/>
    </source>
</evidence>
<dbReference type="AlphaFoldDB" id="A0A0V0SFB5"/>
<accession>A0A0V0SFB5</accession>
<dbReference type="InterPro" id="IPR043502">
    <property type="entry name" value="DNA/RNA_pol_sf"/>
</dbReference>
<evidence type="ECO:0000313" key="2">
    <source>
        <dbReference type="EMBL" id="KRX25437.1"/>
    </source>
</evidence>
<evidence type="ECO:0000313" key="3">
    <source>
        <dbReference type="Proteomes" id="UP000054630"/>
    </source>
</evidence>
<dbReference type="Proteomes" id="UP000054630">
    <property type="component" value="Unassembled WGS sequence"/>
</dbReference>
<dbReference type="OrthoDB" id="10063667at2759"/>
<protein>
    <recommendedName>
        <fullName evidence="1">Reverse transcriptase/retrotransposon-derived protein RNase H-like domain-containing protein</fullName>
    </recommendedName>
</protein>